<dbReference type="Gene3D" id="3.40.50.10810">
    <property type="entry name" value="Tandem AAA-ATPase domain"/>
    <property type="match status" value="1"/>
</dbReference>
<evidence type="ECO:0000259" key="12">
    <source>
        <dbReference type="PROSITE" id="PS51194"/>
    </source>
</evidence>
<dbReference type="InterPro" id="IPR000330">
    <property type="entry name" value="SNF2_N"/>
</dbReference>
<dbReference type="InterPro" id="IPR038718">
    <property type="entry name" value="SNF2-like_sf"/>
</dbReference>
<dbReference type="GO" id="GO:0005634">
    <property type="term" value="C:nucleus"/>
    <property type="evidence" value="ECO:0007669"/>
    <property type="project" value="UniProtKB-SubCell"/>
</dbReference>
<evidence type="ECO:0000313" key="13">
    <source>
        <dbReference type="EMBL" id="EKX50630.1"/>
    </source>
</evidence>
<dbReference type="Pfam" id="PF00271">
    <property type="entry name" value="Helicase_C"/>
    <property type="match status" value="1"/>
</dbReference>
<dbReference type="PaxDb" id="55529-EKX50630"/>
<keyword evidence="10" id="KW-0732">Signal</keyword>
<dbReference type="InterPro" id="IPR014001">
    <property type="entry name" value="Helicase_ATP-bd"/>
</dbReference>
<reference evidence="14" key="3">
    <citation type="submission" date="2016-03" db="UniProtKB">
        <authorList>
            <consortium name="EnsemblProtists"/>
        </authorList>
    </citation>
    <scope>IDENTIFICATION</scope>
</reference>
<keyword evidence="7" id="KW-0067">ATP-binding</keyword>
<name>L1JR10_GUITC</name>
<feature type="signal peptide" evidence="10">
    <location>
        <begin position="1"/>
        <end position="22"/>
    </location>
</feature>
<evidence type="ECO:0000256" key="4">
    <source>
        <dbReference type="ARBA" id="ARBA00022741"/>
    </source>
</evidence>
<comment type="subcellular location">
    <subcellularLocation>
        <location evidence="1">Nucleus</location>
    </subcellularLocation>
    <subcellularLocation>
        <location evidence="2">Plastid</location>
        <location evidence="2">Chloroplast</location>
    </subcellularLocation>
</comment>
<dbReference type="PROSITE" id="PS51192">
    <property type="entry name" value="HELICASE_ATP_BIND_1"/>
    <property type="match status" value="1"/>
</dbReference>
<dbReference type="CDD" id="cd18793">
    <property type="entry name" value="SF2_C_SNF"/>
    <property type="match status" value="1"/>
</dbReference>
<evidence type="ECO:0000259" key="11">
    <source>
        <dbReference type="PROSITE" id="PS51192"/>
    </source>
</evidence>
<evidence type="ECO:0000313" key="14">
    <source>
        <dbReference type="EnsemblProtists" id="EKX50630"/>
    </source>
</evidence>
<dbReference type="InterPro" id="IPR027417">
    <property type="entry name" value="P-loop_NTPase"/>
</dbReference>
<sequence>MSRTLNACLLFLNVVVISMEDSKEVCHRNTFVLVAPSQGPSARTPGSVLVSSRCRAPSIPRGIDFALRLRGGSAAGDVEVVEQRVQLLLTPHVKARTSRLDGLVKVQGEDQIVKRRGRMRKEDSTEQVKKRLNKLNTLLQSYQIDGVQWLISLYENGLNGILADEMGLGKTIQVIAFLAHLWEMKVHGPFLVVAPLSTIGNWQNEFKRFAPDLPVLLYHGSKDERKELRKQHLKHRAKEFPIVITSFEIVMNDAKSLSQYRWKYLTVDEGHRIKNKDCKLLRELKALNAGNRLLLTGTPLQNNLSELWSLLNFILPEIFDDLSTFQAWFNFEEELTDSQGAAKIMLQEEQNKIISKLHAILDPFLLRRLKSDVALELPDKHVYVLFASFSPSQARYNQAIANNSLWELLENVTDSAMLQDEATTAMTNPQSSLENMMMQMRKCCNHPYLFASPIDEHGEFVVDERVLEASGKMQLLDRMLRILKENGNKVLIFFQMTRMMDIVEDYVRDVRNWDCCRIDGKEQIHRFNHNSSSFIFLLSTRAGGLGISLPAADTVIIYDSDFNPQQDLQAQDRCHRIGQQKPVGVYRLITRDSVEVKIFERAVRKRKLELMTINRKLFKDHQKLQGSTDLSSLLKGELEITQSFTKDELQELLLVNVQPTREGTVSDENLRMLLLDRGDKAPKTSGPGWELVDAETSSFVVKE</sequence>
<keyword evidence="9" id="KW-0539">Nucleus</keyword>
<evidence type="ECO:0000313" key="15">
    <source>
        <dbReference type="Proteomes" id="UP000011087"/>
    </source>
</evidence>
<keyword evidence="5" id="KW-0378">Hydrolase</keyword>
<proteinExistence type="inferred from homology"/>
<dbReference type="Gene3D" id="3.40.50.300">
    <property type="entry name" value="P-loop containing nucleotide triphosphate hydrolases"/>
    <property type="match status" value="1"/>
</dbReference>
<dbReference type="InterPro" id="IPR049730">
    <property type="entry name" value="SNF2/RAD54-like_C"/>
</dbReference>
<evidence type="ECO:0000256" key="1">
    <source>
        <dbReference type="ARBA" id="ARBA00004123"/>
    </source>
</evidence>
<gene>
    <name evidence="13" type="ORF">GUITHDRAFT_103852</name>
</gene>
<protein>
    <submittedName>
        <fullName evidence="13 14">Uncharacterized protein</fullName>
    </submittedName>
</protein>
<dbReference type="OrthoDB" id="5857104at2759"/>
<keyword evidence="8" id="KW-0175">Coiled coil</keyword>
<feature type="domain" description="Helicase C-terminal" evidence="12">
    <location>
        <begin position="475"/>
        <end position="631"/>
    </location>
</feature>
<reference evidence="15" key="2">
    <citation type="submission" date="2012-11" db="EMBL/GenBank/DDBJ databases">
        <authorList>
            <person name="Kuo A."/>
            <person name="Curtis B.A."/>
            <person name="Tanifuji G."/>
            <person name="Burki F."/>
            <person name="Gruber A."/>
            <person name="Irimia M."/>
            <person name="Maruyama S."/>
            <person name="Arias M.C."/>
            <person name="Ball S.G."/>
            <person name="Gile G.H."/>
            <person name="Hirakawa Y."/>
            <person name="Hopkins J.F."/>
            <person name="Rensing S.A."/>
            <person name="Schmutz J."/>
            <person name="Symeonidi A."/>
            <person name="Elias M."/>
            <person name="Eveleigh R.J."/>
            <person name="Herman E.K."/>
            <person name="Klute M.J."/>
            <person name="Nakayama T."/>
            <person name="Obornik M."/>
            <person name="Reyes-Prieto A."/>
            <person name="Armbrust E.V."/>
            <person name="Aves S.J."/>
            <person name="Beiko R.G."/>
            <person name="Coutinho P."/>
            <person name="Dacks J.B."/>
            <person name="Durnford D.G."/>
            <person name="Fast N.M."/>
            <person name="Green B.R."/>
            <person name="Grisdale C."/>
            <person name="Hempe F."/>
            <person name="Henrissat B."/>
            <person name="Hoppner M.P."/>
            <person name="Ishida K.-I."/>
            <person name="Kim E."/>
            <person name="Koreny L."/>
            <person name="Kroth P.G."/>
            <person name="Liu Y."/>
            <person name="Malik S.-B."/>
            <person name="Maier U.G."/>
            <person name="McRose D."/>
            <person name="Mock T."/>
            <person name="Neilson J.A."/>
            <person name="Onodera N.T."/>
            <person name="Poole A.M."/>
            <person name="Pritham E.J."/>
            <person name="Richards T.A."/>
            <person name="Rocap G."/>
            <person name="Roy S.W."/>
            <person name="Sarai C."/>
            <person name="Schaack S."/>
            <person name="Shirato S."/>
            <person name="Slamovits C.H."/>
            <person name="Spencer D.F."/>
            <person name="Suzuki S."/>
            <person name="Worden A.Z."/>
            <person name="Zauner S."/>
            <person name="Barry K."/>
            <person name="Bell C."/>
            <person name="Bharti A.K."/>
            <person name="Crow J.A."/>
            <person name="Grimwood J."/>
            <person name="Kramer R."/>
            <person name="Lindquist E."/>
            <person name="Lucas S."/>
            <person name="Salamov A."/>
            <person name="McFadden G.I."/>
            <person name="Lane C.E."/>
            <person name="Keeling P.J."/>
            <person name="Gray M.W."/>
            <person name="Grigoriev I.V."/>
            <person name="Archibald J.M."/>
        </authorList>
    </citation>
    <scope>NUCLEOTIDE SEQUENCE</scope>
    <source>
        <strain evidence="15">CCMP2712</strain>
    </source>
</reference>
<dbReference type="SMART" id="SM00490">
    <property type="entry name" value="HELICc"/>
    <property type="match status" value="1"/>
</dbReference>
<evidence type="ECO:0000256" key="10">
    <source>
        <dbReference type="SAM" id="SignalP"/>
    </source>
</evidence>
<dbReference type="eggNOG" id="KOG0385">
    <property type="taxonomic scope" value="Eukaryota"/>
</dbReference>
<dbReference type="Proteomes" id="UP000011087">
    <property type="component" value="Unassembled WGS sequence"/>
</dbReference>
<accession>L1JR10</accession>
<evidence type="ECO:0000256" key="6">
    <source>
        <dbReference type="ARBA" id="ARBA00022806"/>
    </source>
</evidence>
<evidence type="ECO:0000256" key="8">
    <source>
        <dbReference type="ARBA" id="ARBA00023054"/>
    </source>
</evidence>
<keyword evidence="4" id="KW-0547">Nucleotide-binding</keyword>
<evidence type="ECO:0000256" key="7">
    <source>
        <dbReference type="ARBA" id="ARBA00022840"/>
    </source>
</evidence>
<dbReference type="InterPro" id="IPR001650">
    <property type="entry name" value="Helicase_C-like"/>
</dbReference>
<dbReference type="SUPFAM" id="SSF52540">
    <property type="entry name" value="P-loop containing nucleoside triphosphate hydrolases"/>
    <property type="match status" value="2"/>
</dbReference>
<dbReference type="EnsemblProtists" id="EKX50630">
    <property type="protein sequence ID" value="EKX50630"/>
    <property type="gene ID" value="GUITHDRAFT_103852"/>
</dbReference>
<evidence type="ECO:0000256" key="2">
    <source>
        <dbReference type="ARBA" id="ARBA00004229"/>
    </source>
</evidence>
<comment type="similarity">
    <text evidence="3">Belongs to the SNF2/RAD54 helicase family.</text>
</comment>
<dbReference type="PANTHER" id="PTHR10799">
    <property type="entry name" value="SNF2/RAD54 HELICASE FAMILY"/>
    <property type="match status" value="1"/>
</dbReference>
<dbReference type="GO" id="GO:0005524">
    <property type="term" value="F:ATP binding"/>
    <property type="evidence" value="ECO:0007669"/>
    <property type="project" value="UniProtKB-KW"/>
</dbReference>
<feature type="domain" description="Helicase ATP-binding" evidence="11">
    <location>
        <begin position="151"/>
        <end position="317"/>
    </location>
</feature>
<dbReference type="GO" id="GO:0016787">
    <property type="term" value="F:hydrolase activity"/>
    <property type="evidence" value="ECO:0007669"/>
    <property type="project" value="UniProtKB-KW"/>
</dbReference>
<dbReference type="AlphaFoldDB" id="L1JR10"/>
<dbReference type="OMA" id="WNICRID"/>
<dbReference type="Pfam" id="PF00176">
    <property type="entry name" value="SNF2-rel_dom"/>
    <property type="match status" value="1"/>
</dbReference>
<dbReference type="GO" id="GO:0009507">
    <property type="term" value="C:chloroplast"/>
    <property type="evidence" value="ECO:0007669"/>
    <property type="project" value="UniProtKB-SubCell"/>
</dbReference>
<dbReference type="SMART" id="SM00487">
    <property type="entry name" value="DEXDc"/>
    <property type="match status" value="1"/>
</dbReference>
<dbReference type="PROSITE" id="PS51194">
    <property type="entry name" value="HELICASE_CTER"/>
    <property type="match status" value="1"/>
</dbReference>
<dbReference type="FunFam" id="3.40.50.10810:FF:000015">
    <property type="entry name" value="lymphoid-specific helicase isoform X1"/>
    <property type="match status" value="1"/>
</dbReference>
<dbReference type="HOGENOM" id="CLU_000315_17_1_1"/>
<dbReference type="GeneID" id="17307201"/>
<reference evidence="13 15" key="1">
    <citation type="journal article" date="2012" name="Nature">
        <title>Algal genomes reveal evolutionary mosaicism and the fate of nucleomorphs.</title>
        <authorList>
            <consortium name="DOE Joint Genome Institute"/>
            <person name="Curtis B.A."/>
            <person name="Tanifuji G."/>
            <person name="Burki F."/>
            <person name="Gruber A."/>
            <person name="Irimia M."/>
            <person name="Maruyama S."/>
            <person name="Arias M.C."/>
            <person name="Ball S.G."/>
            <person name="Gile G.H."/>
            <person name="Hirakawa Y."/>
            <person name="Hopkins J.F."/>
            <person name="Kuo A."/>
            <person name="Rensing S.A."/>
            <person name="Schmutz J."/>
            <person name="Symeonidi A."/>
            <person name="Elias M."/>
            <person name="Eveleigh R.J."/>
            <person name="Herman E.K."/>
            <person name="Klute M.J."/>
            <person name="Nakayama T."/>
            <person name="Obornik M."/>
            <person name="Reyes-Prieto A."/>
            <person name="Armbrust E.V."/>
            <person name="Aves S.J."/>
            <person name="Beiko R.G."/>
            <person name="Coutinho P."/>
            <person name="Dacks J.B."/>
            <person name="Durnford D.G."/>
            <person name="Fast N.M."/>
            <person name="Green B.R."/>
            <person name="Grisdale C.J."/>
            <person name="Hempel F."/>
            <person name="Henrissat B."/>
            <person name="Hoppner M.P."/>
            <person name="Ishida K."/>
            <person name="Kim E."/>
            <person name="Koreny L."/>
            <person name="Kroth P.G."/>
            <person name="Liu Y."/>
            <person name="Malik S.B."/>
            <person name="Maier U.G."/>
            <person name="McRose D."/>
            <person name="Mock T."/>
            <person name="Neilson J.A."/>
            <person name="Onodera N.T."/>
            <person name="Poole A.M."/>
            <person name="Pritham E.J."/>
            <person name="Richards T.A."/>
            <person name="Rocap G."/>
            <person name="Roy S.W."/>
            <person name="Sarai C."/>
            <person name="Schaack S."/>
            <person name="Shirato S."/>
            <person name="Slamovits C.H."/>
            <person name="Spencer D.F."/>
            <person name="Suzuki S."/>
            <person name="Worden A.Z."/>
            <person name="Zauner S."/>
            <person name="Barry K."/>
            <person name="Bell C."/>
            <person name="Bharti A.K."/>
            <person name="Crow J.A."/>
            <person name="Grimwood J."/>
            <person name="Kramer R."/>
            <person name="Lindquist E."/>
            <person name="Lucas S."/>
            <person name="Salamov A."/>
            <person name="McFadden G.I."/>
            <person name="Lane C.E."/>
            <person name="Keeling P.J."/>
            <person name="Gray M.W."/>
            <person name="Grigoriev I.V."/>
            <person name="Archibald J.M."/>
        </authorList>
    </citation>
    <scope>NUCLEOTIDE SEQUENCE</scope>
    <source>
        <strain evidence="13 15">CCMP2712</strain>
    </source>
</reference>
<organism evidence="13">
    <name type="scientific">Guillardia theta (strain CCMP2712)</name>
    <name type="common">Cryptophyte</name>
    <dbReference type="NCBI Taxonomy" id="905079"/>
    <lineage>
        <taxon>Eukaryota</taxon>
        <taxon>Cryptophyceae</taxon>
        <taxon>Pyrenomonadales</taxon>
        <taxon>Geminigeraceae</taxon>
        <taxon>Guillardia</taxon>
    </lineage>
</organism>
<keyword evidence="15" id="KW-1185">Reference proteome</keyword>
<keyword evidence="6" id="KW-0347">Helicase</keyword>
<evidence type="ECO:0000256" key="3">
    <source>
        <dbReference type="ARBA" id="ARBA00007025"/>
    </source>
</evidence>
<dbReference type="GO" id="GO:0004386">
    <property type="term" value="F:helicase activity"/>
    <property type="evidence" value="ECO:0007669"/>
    <property type="project" value="UniProtKB-KW"/>
</dbReference>
<evidence type="ECO:0000256" key="9">
    <source>
        <dbReference type="ARBA" id="ARBA00023242"/>
    </source>
</evidence>
<dbReference type="RefSeq" id="XP_005837610.1">
    <property type="nucleotide sequence ID" value="XM_005837553.1"/>
</dbReference>
<dbReference type="KEGG" id="gtt:GUITHDRAFT_103852"/>
<dbReference type="STRING" id="905079.L1JR10"/>
<feature type="chain" id="PRO_5008771651" evidence="10">
    <location>
        <begin position="23"/>
        <end position="703"/>
    </location>
</feature>
<evidence type="ECO:0000256" key="5">
    <source>
        <dbReference type="ARBA" id="ARBA00022801"/>
    </source>
</evidence>
<dbReference type="EMBL" id="JH992978">
    <property type="protein sequence ID" value="EKX50630.1"/>
    <property type="molecule type" value="Genomic_DNA"/>
</dbReference>